<name>A0A0P8CG30_9EURY</name>
<evidence type="ECO:0000313" key="3">
    <source>
        <dbReference type="Proteomes" id="UP000050360"/>
    </source>
</evidence>
<keyword evidence="1" id="KW-0472">Membrane</keyword>
<comment type="caution">
    <text evidence="2">The sequence shown here is derived from an EMBL/GenBank/DDBJ whole genome shotgun (WGS) entry which is preliminary data.</text>
</comment>
<feature type="transmembrane region" description="Helical" evidence="1">
    <location>
        <begin position="9"/>
        <end position="32"/>
    </location>
</feature>
<evidence type="ECO:0000256" key="1">
    <source>
        <dbReference type="SAM" id="Phobius"/>
    </source>
</evidence>
<gene>
    <name evidence="2" type="ORF">MPEBLZ_03856</name>
</gene>
<accession>A0A0P8CG30</accession>
<keyword evidence="1" id="KW-1133">Transmembrane helix</keyword>
<reference evidence="2 3" key="1">
    <citation type="submission" date="2015-09" db="EMBL/GenBank/DDBJ databases">
        <title>A metagenomics-based metabolic model of nitrate-dependent anaerobic oxidation of methane by Methanoperedens-like archaea.</title>
        <authorList>
            <person name="Arshad A."/>
            <person name="Speth D.R."/>
            <person name="De Graaf R.M."/>
            <person name="Op Den Camp H.J."/>
            <person name="Jetten M.S."/>
            <person name="Welte C.U."/>
        </authorList>
    </citation>
    <scope>NUCLEOTIDE SEQUENCE [LARGE SCALE GENOMIC DNA]</scope>
</reference>
<dbReference type="Proteomes" id="UP000050360">
    <property type="component" value="Unassembled WGS sequence"/>
</dbReference>
<proteinExistence type="predicted"/>
<dbReference type="EMBL" id="LKCM01000333">
    <property type="protein sequence ID" value="KPQ41609.1"/>
    <property type="molecule type" value="Genomic_DNA"/>
</dbReference>
<protein>
    <submittedName>
        <fullName evidence="2">Uncharacterized protein</fullName>
    </submittedName>
</protein>
<evidence type="ECO:0000313" key="2">
    <source>
        <dbReference type="EMBL" id="KPQ41609.1"/>
    </source>
</evidence>
<sequence length="78" mass="8933">MNKLVFCQIVYILLLASTIGITIIFFCAIKWYGGIIDINALHNQSGWKYGEGWFETIMFAIFSALGIVGLIYMKNDRY</sequence>
<feature type="transmembrane region" description="Helical" evidence="1">
    <location>
        <begin position="52"/>
        <end position="73"/>
    </location>
</feature>
<organism evidence="2 3">
    <name type="scientific">Candidatus Methanoperedens nitratireducens</name>
    <dbReference type="NCBI Taxonomy" id="1392998"/>
    <lineage>
        <taxon>Archaea</taxon>
        <taxon>Methanobacteriati</taxon>
        <taxon>Methanobacteriota</taxon>
        <taxon>Stenosarchaea group</taxon>
        <taxon>Methanomicrobia</taxon>
        <taxon>Methanosarcinales</taxon>
        <taxon>ANME-2 cluster</taxon>
        <taxon>Candidatus Methanoperedentaceae</taxon>
        <taxon>Candidatus Methanoperedens</taxon>
    </lineage>
</organism>
<dbReference type="AlphaFoldDB" id="A0A0P8CG30"/>
<keyword evidence="1" id="KW-0812">Transmembrane</keyword>